<comment type="caution">
    <text evidence="1">The sequence shown here is derived from an EMBL/GenBank/DDBJ whole genome shotgun (WGS) entry which is preliminary data.</text>
</comment>
<dbReference type="Proteomes" id="UP000612361">
    <property type="component" value="Unassembled WGS sequence"/>
</dbReference>
<name>A0A923KRV7_9BURK</name>
<protein>
    <submittedName>
        <fullName evidence="1">Uncharacterized protein</fullName>
    </submittedName>
</protein>
<evidence type="ECO:0000313" key="2">
    <source>
        <dbReference type="Proteomes" id="UP000612361"/>
    </source>
</evidence>
<sequence>MFTYIVEVDPQLTLDDISLAIAGEEATGAEFQRVALSFHENRITNLVTFNDLPPGKRPTPQILFLAEKAAAPAGKKLLWAGVILVSGANTAVKAYR</sequence>
<gene>
    <name evidence="1" type="ORF">H8K47_02635</name>
</gene>
<reference evidence="1" key="1">
    <citation type="submission" date="2020-08" db="EMBL/GenBank/DDBJ databases">
        <title>Novel species isolated from subtropical streams in China.</title>
        <authorList>
            <person name="Lu H."/>
        </authorList>
    </citation>
    <scope>NUCLEOTIDE SEQUENCE</scope>
    <source>
        <strain evidence="1">CY7W</strain>
    </source>
</reference>
<dbReference type="EMBL" id="JACOGG010000002">
    <property type="protein sequence ID" value="MBC3934249.1"/>
    <property type="molecule type" value="Genomic_DNA"/>
</dbReference>
<accession>A0A923KRV7</accession>
<dbReference type="RefSeq" id="WP_186879872.1">
    <property type="nucleotide sequence ID" value="NZ_JACOGG010000002.1"/>
</dbReference>
<keyword evidence="2" id="KW-1185">Reference proteome</keyword>
<evidence type="ECO:0000313" key="1">
    <source>
        <dbReference type="EMBL" id="MBC3934249.1"/>
    </source>
</evidence>
<dbReference type="AlphaFoldDB" id="A0A923KRV7"/>
<organism evidence="1 2">
    <name type="scientific">Undibacterium rugosum</name>
    <dbReference type="NCBI Taxonomy" id="2762291"/>
    <lineage>
        <taxon>Bacteria</taxon>
        <taxon>Pseudomonadati</taxon>
        <taxon>Pseudomonadota</taxon>
        <taxon>Betaproteobacteria</taxon>
        <taxon>Burkholderiales</taxon>
        <taxon>Oxalobacteraceae</taxon>
        <taxon>Undibacterium</taxon>
    </lineage>
</organism>
<proteinExistence type="predicted"/>